<dbReference type="Pfam" id="PF05199">
    <property type="entry name" value="GMC_oxred_C"/>
    <property type="match status" value="1"/>
</dbReference>
<feature type="domain" description="Glucose-methanol-choline oxidoreductase C-terminal" evidence="6">
    <location>
        <begin position="454"/>
        <end position="575"/>
    </location>
</feature>
<dbReference type="EMBL" id="RKLT01000010">
    <property type="protein sequence ID" value="MBX0296734.1"/>
    <property type="molecule type" value="Genomic_DNA"/>
</dbReference>
<dbReference type="Proteomes" id="UP001430455">
    <property type="component" value="Unassembled WGS sequence"/>
</dbReference>
<comment type="similarity">
    <text evidence="1">Belongs to the GMC oxidoreductase family.</text>
</comment>
<keyword evidence="8" id="KW-1185">Reference proteome</keyword>
<comment type="caution">
    <text evidence="7">The sequence shown here is derived from an EMBL/GenBank/DDBJ whole genome shotgun (WGS) entry which is preliminary data.</text>
</comment>
<dbReference type="SUPFAM" id="SSF54373">
    <property type="entry name" value="FAD-linked reductases, C-terminal domain"/>
    <property type="match status" value="1"/>
</dbReference>
<dbReference type="SUPFAM" id="SSF51905">
    <property type="entry name" value="FAD/NAD(P)-binding domain"/>
    <property type="match status" value="1"/>
</dbReference>
<keyword evidence="2" id="KW-0285">Flavoprotein</keyword>
<proteinExistence type="inferred from homology"/>
<accession>A0AAW4PFQ0</accession>
<organism evidence="7 8">
    <name type="scientific">Haloarcula nitratireducens</name>
    <dbReference type="NCBI Taxonomy" id="2487749"/>
    <lineage>
        <taxon>Archaea</taxon>
        <taxon>Methanobacteriati</taxon>
        <taxon>Methanobacteriota</taxon>
        <taxon>Stenosarchaea group</taxon>
        <taxon>Halobacteria</taxon>
        <taxon>Halobacteriales</taxon>
        <taxon>Haloarculaceae</taxon>
        <taxon>Haloarcula</taxon>
    </lineage>
</organism>
<dbReference type="Pfam" id="PF00732">
    <property type="entry name" value="GMC_oxred_N"/>
    <property type="match status" value="1"/>
</dbReference>
<evidence type="ECO:0000256" key="4">
    <source>
        <dbReference type="ARBA" id="ARBA00023002"/>
    </source>
</evidence>
<evidence type="ECO:0000259" key="6">
    <source>
        <dbReference type="Pfam" id="PF05199"/>
    </source>
</evidence>
<dbReference type="Pfam" id="PF13450">
    <property type="entry name" value="NAD_binding_8"/>
    <property type="match status" value="1"/>
</dbReference>
<dbReference type="Gene3D" id="3.50.50.60">
    <property type="entry name" value="FAD/NAD(P)-binding domain"/>
    <property type="match status" value="2"/>
</dbReference>
<name>A0AAW4PFQ0_9EURY</name>
<dbReference type="GO" id="GO:0050660">
    <property type="term" value="F:flavin adenine dinucleotide binding"/>
    <property type="evidence" value="ECO:0007669"/>
    <property type="project" value="InterPro"/>
</dbReference>
<dbReference type="InterPro" id="IPR000172">
    <property type="entry name" value="GMC_OxRdtase_N"/>
</dbReference>
<keyword evidence="3" id="KW-0274">FAD</keyword>
<evidence type="ECO:0000256" key="3">
    <source>
        <dbReference type="ARBA" id="ARBA00022827"/>
    </source>
</evidence>
<dbReference type="PANTHER" id="PTHR46056:SF12">
    <property type="entry name" value="LONG-CHAIN-ALCOHOL OXIDASE"/>
    <property type="match status" value="1"/>
</dbReference>
<keyword evidence="4" id="KW-0560">Oxidoreductase</keyword>
<dbReference type="InterPro" id="IPR007867">
    <property type="entry name" value="GMC_OxRtase_C"/>
</dbReference>
<dbReference type="InterPro" id="IPR036188">
    <property type="entry name" value="FAD/NAD-bd_sf"/>
</dbReference>
<evidence type="ECO:0000256" key="2">
    <source>
        <dbReference type="ARBA" id="ARBA00022630"/>
    </source>
</evidence>
<dbReference type="AlphaFoldDB" id="A0AAW4PFQ0"/>
<protein>
    <submittedName>
        <fullName evidence="7">GMC family oxidoreductase</fullName>
    </submittedName>
</protein>
<evidence type="ECO:0000256" key="1">
    <source>
        <dbReference type="ARBA" id="ARBA00010790"/>
    </source>
</evidence>
<sequence length="594" mass="66685">MPTRLDPVEVVTIGAGWAGSIIAKELTEEGIEVVSLERGGDRGPDSYMKMHDELRYDLHFEFMQDLSRNTYTFRHSRDQKALPMRKYGSFLPGTGVGGAGVHWNGQTWRYLPYDFQIRSRTIEAYGEEKIPDWMPLQDWGITYEELRPYYWEFEEMTGISGKAGNLLPEAEGRPNYEFDKHEGNPFEGPRAHEFPTPPMIQTPSIERFMDAADSLGLHPFMAPSANLSEEYTNDDGVSRDPCQYCGFCDRFGCEWGAKASPIVTSIPVAKETGNYEIRTHKEVLEILYDEANQEVDGVRYIDRQTGDIYDQPAEAVALTAFALNNVHLLLYSGIGEPYDPETGEGVVGKNYCYQNNCGTPTGFFDDEKWNLYMGAGALSGAFDDFNGNNFDHSDLDFIHGGNTAIEQVGIRPVNHNPVPPGTDSWGSEFKKQSLKYNYSTLFFNTQGAQLPSVNNYLDLDPEYTDEYGRPLLRITFDWTPNDRNMAEFMAEKNNEVMRAMNPDKMRPASGELGGYNIYEYQSTHNAGGAIMGDNPDESVVNTYLQHWDAENLFVPGASAFPHQAGYNPTDTVGALSFRAAEGMLEYLEGGGMLE</sequence>
<reference evidence="7 8" key="1">
    <citation type="submission" date="2021-06" db="EMBL/GenBank/DDBJ databases">
        <title>Halomicroarcula sp. a new haloarchaeum isolated from saline soil.</title>
        <authorList>
            <person name="Duran-Viseras A."/>
            <person name="Sanchez-Porro C."/>
            <person name="Ventosa A."/>
        </authorList>
    </citation>
    <scope>NUCLEOTIDE SEQUENCE [LARGE SCALE GENOMIC DNA]</scope>
    <source>
        <strain evidence="7 8">F27</strain>
    </source>
</reference>
<evidence type="ECO:0000259" key="5">
    <source>
        <dbReference type="Pfam" id="PF00732"/>
    </source>
</evidence>
<feature type="domain" description="Glucose-methanol-choline oxidoreductase N-terminal" evidence="5">
    <location>
        <begin position="241"/>
        <end position="351"/>
    </location>
</feature>
<evidence type="ECO:0000313" key="7">
    <source>
        <dbReference type="EMBL" id="MBX0296734.1"/>
    </source>
</evidence>
<dbReference type="PANTHER" id="PTHR46056">
    <property type="entry name" value="LONG-CHAIN-ALCOHOL OXIDASE"/>
    <property type="match status" value="1"/>
</dbReference>
<dbReference type="RefSeq" id="WP_220581325.1">
    <property type="nucleotide sequence ID" value="NZ_RKLT01000010.1"/>
</dbReference>
<dbReference type="GO" id="GO:0016614">
    <property type="term" value="F:oxidoreductase activity, acting on CH-OH group of donors"/>
    <property type="evidence" value="ECO:0007669"/>
    <property type="project" value="InterPro"/>
</dbReference>
<evidence type="ECO:0000313" key="8">
    <source>
        <dbReference type="Proteomes" id="UP001430455"/>
    </source>
</evidence>
<gene>
    <name evidence="7" type="ORF">EGH23_17800</name>
</gene>